<evidence type="ECO:0000256" key="3">
    <source>
        <dbReference type="ARBA" id="ARBA00022618"/>
    </source>
</evidence>
<feature type="domain" description="POTRA" evidence="9">
    <location>
        <begin position="41"/>
        <end position="109"/>
    </location>
</feature>
<dbReference type="InterPro" id="IPR034746">
    <property type="entry name" value="POTRA"/>
</dbReference>
<organism evidence="10 11">
    <name type="scientific">Clostridium neuense</name>
    <dbReference type="NCBI Taxonomy" id="1728934"/>
    <lineage>
        <taxon>Bacteria</taxon>
        <taxon>Bacillati</taxon>
        <taxon>Bacillota</taxon>
        <taxon>Clostridia</taxon>
        <taxon>Eubacteriales</taxon>
        <taxon>Clostridiaceae</taxon>
        <taxon>Clostridium</taxon>
    </lineage>
</organism>
<evidence type="ECO:0000313" key="10">
    <source>
        <dbReference type="EMBL" id="MFL0251598.1"/>
    </source>
</evidence>
<evidence type="ECO:0000256" key="1">
    <source>
        <dbReference type="ARBA" id="ARBA00004370"/>
    </source>
</evidence>
<evidence type="ECO:0000313" key="11">
    <source>
        <dbReference type="Proteomes" id="UP001623592"/>
    </source>
</evidence>
<reference evidence="10 11" key="1">
    <citation type="submission" date="2024-11" db="EMBL/GenBank/DDBJ databases">
        <authorList>
            <person name="Heng Y.C."/>
            <person name="Lim A.C.H."/>
            <person name="Lee J.K.Y."/>
            <person name="Kittelmann S."/>
        </authorList>
    </citation>
    <scope>NUCLEOTIDE SEQUENCE [LARGE SCALE GENOMIC DNA]</scope>
    <source>
        <strain evidence="10 11">WILCCON 0114</strain>
    </source>
</reference>
<dbReference type="Gene3D" id="3.10.20.310">
    <property type="entry name" value="membrane protein fhac"/>
    <property type="match status" value="1"/>
</dbReference>
<comment type="subcellular location">
    <subcellularLocation>
        <location evidence="1">Membrane</location>
    </subcellularLocation>
</comment>
<comment type="caution">
    <text evidence="10">The sequence shown here is derived from an EMBL/GenBank/DDBJ whole genome shotgun (WGS) entry which is preliminary data.</text>
</comment>
<dbReference type="Proteomes" id="UP001623592">
    <property type="component" value="Unassembled WGS sequence"/>
</dbReference>
<evidence type="ECO:0000256" key="6">
    <source>
        <dbReference type="ARBA" id="ARBA00023136"/>
    </source>
</evidence>
<keyword evidence="3 10" id="KW-0132">Cell division</keyword>
<evidence type="ECO:0000256" key="8">
    <source>
        <dbReference type="SAM" id="Phobius"/>
    </source>
</evidence>
<dbReference type="InterPro" id="IPR005548">
    <property type="entry name" value="Cell_div_FtsQ/DivIB_C"/>
</dbReference>
<keyword evidence="7" id="KW-0131">Cell cycle</keyword>
<keyword evidence="11" id="KW-1185">Reference proteome</keyword>
<dbReference type="GO" id="GO:0051301">
    <property type="term" value="P:cell division"/>
    <property type="evidence" value="ECO:0007669"/>
    <property type="project" value="UniProtKB-KW"/>
</dbReference>
<dbReference type="EMBL" id="JBJIAA010000011">
    <property type="protein sequence ID" value="MFL0251598.1"/>
    <property type="molecule type" value="Genomic_DNA"/>
</dbReference>
<dbReference type="Pfam" id="PF08478">
    <property type="entry name" value="POTRA_1"/>
    <property type="match status" value="1"/>
</dbReference>
<name>A0ABW8TGE6_9CLOT</name>
<keyword evidence="4 8" id="KW-0812">Transmembrane</keyword>
<dbReference type="PANTHER" id="PTHR37820">
    <property type="entry name" value="CELL DIVISION PROTEIN DIVIB"/>
    <property type="match status" value="1"/>
</dbReference>
<dbReference type="InterPro" id="IPR013685">
    <property type="entry name" value="POTRA_FtsQ_type"/>
</dbReference>
<dbReference type="PROSITE" id="PS51779">
    <property type="entry name" value="POTRA"/>
    <property type="match status" value="1"/>
</dbReference>
<dbReference type="RefSeq" id="WP_406788330.1">
    <property type="nucleotide sequence ID" value="NZ_JBJIAA010000011.1"/>
</dbReference>
<protein>
    <submittedName>
        <fullName evidence="10">Cell division protein FtsQ/DivIB</fullName>
    </submittedName>
</protein>
<sequence>MNEKNELIEKRRKRIRRKKVILFGIILICVLVTLCLKLSFFNIKNIVVQDNSIINSNEIIKQSGIIKGVNIFTVSLKTYKDNIKQNPYIMDVNIHKKFPDTISISVKERRAAFYAQTGNKYIIIDKNGVVLEKKDNLNGMKLVRLNGFDTNYSKIGEVIKCDDKRKLKSISMLTDAIFQTNGLSLTAVDISDSVNLKAYINSMCIFLGSPEELSKKLNKAINIVSQQNLKDKKGYVDVSFDGNPVYCIQN</sequence>
<evidence type="ECO:0000256" key="4">
    <source>
        <dbReference type="ARBA" id="ARBA00022692"/>
    </source>
</evidence>
<keyword evidence="5 8" id="KW-1133">Transmembrane helix</keyword>
<evidence type="ECO:0000259" key="9">
    <source>
        <dbReference type="PROSITE" id="PS51779"/>
    </source>
</evidence>
<dbReference type="PANTHER" id="PTHR37820:SF1">
    <property type="entry name" value="CELL DIVISION PROTEIN FTSQ"/>
    <property type="match status" value="1"/>
</dbReference>
<dbReference type="Pfam" id="PF03799">
    <property type="entry name" value="FtsQ_DivIB_C"/>
    <property type="match status" value="1"/>
</dbReference>
<proteinExistence type="predicted"/>
<gene>
    <name evidence="10" type="ORF">ACJDT4_14340</name>
</gene>
<evidence type="ECO:0000256" key="5">
    <source>
        <dbReference type="ARBA" id="ARBA00022989"/>
    </source>
</evidence>
<evidence type="ECO:0000256" key="2">
    <source>
        <dbReference type="ARBA" id="ARBA00022475"/>
    </source>
</evidence>
<dbReference type="InterPro" id="IPR050487">
    <property type="entry name" value="FtsQ_DivIB"/>
</dbReference>
<evidence type="ECO:0000256" key="7">
    <source>
        <dbReference type="ARBA" id="ARBA00023306"/>
    </source>
</evidence>
<accession>A0ABW8TGE6</accession>
<keyword evidence="6 8" id="KW-0472">Membrane</keyword>
<feature type="transmembrane region" description="Helical" evidence="8">
    <location>
        <begin position="20"/>
        <end position="41"/>
    </location>
</feature>
<keyword evidence="2" id="KW-1003">Cell membrane</keyword>